<evidence type="ECO:0000313" key="2">
    <source>
        <dbReference type="Proteomes" id="UP001141434"/>
    </source>
</evidence>
<reference evidence="1" key="1">
    <citation type="submission" date="2022-11" db="EMBL/GenBank/DDBJ databases">
        <authorList>
            <person name="Petersen C."/>
        </authorList>
    </citation>
    <scope>NUCLEOTIDE SEQUENCE</scope>
    <source>
        <strain evidence="1">IBT 34128</strain>
    </source>
</reference>
<keyword evidence="2" id="KW-1185">Reference proteome</keyword>
<gene>
    <name evidence="1" type="ORF">NUU61_009283</name>
</gene>
<organism evidence="1 2">
    <name type="scientific">Penicillium alfredii</name>
    <dbReference type="NCBI Taxonomy" id="1506179"/>
    <lineage>
        <taxon>Eukaryota</taxon>
        <taxon>Fungi</taxon>
        <taxon>Dikarya</taxon>
        <taxon>Ascomycota</taxon>
        <taxon>Pezizomycotina</taxon>
        <taxon>Eurotiomycetes</taxon>
        <taxon>Eurotiomycetidae</taxon>
        <taxon>Eurotiales</taxon>
        <taxon>Aspergillaceae</taxon>
        <taxon>Penicillium</taxon>
    </lineage>
</organism>
<reference evidence="1" key="2">
    <citation type="journal article" date="2023" name="IMA Fungus">
        <title>Comparative genomic study of the Penicillium genus elucidates a diverse pangenome and 15 lateral gene transfer events.</title>
        <authorList>
            <person name="Petersen C."/>
            <person name="Sorensen T."/>
            <person name="Nielsen M.R."/>
            <person name="Sondergaard T.E."/>
            <person name="Sorensen J.L."/>
            <person name="Fitzpatrick D.A."/>
            <person name="Frisvad J.C."/>
            <person name="Nielsen K.L."/>
        </authorList>
    </citation>
    <scope>NUCLEOTIDE SEQUENCE</scope>
    <source>
        <strain evidence="1">IBT 34128</strain>
    </source>
</reference>
<name>A0A9W9JWR6_9EURO</name>
<dbReference type="EMBL" id="JAPMSZ010000011">
    <property type="protein sequence ID" value="KAJ5084704.1"/>
    <property type="molecule type" value="Genomic_DNA"/>
</dbReference>
<evidence type="ECO:0000313" key="1">
    <source>
        <dbReference type="EMBL" id="KAJ5084704.1"/>
    </source>
</evidence>
<sequence length="100" mass="11543">MSLRPKRTFNPRNIQLPIDIIMLILDWLVNRREILAVLWKAPFRKDFLIGREEALPAATTLNWRRFYLDIDERLALAESVAYCENCEGDCEAFLGVGCSG</sequence>
<dbReference type="RefSeq" id="XP_056508101.1">
    <property type="nucleotide sequence ID" value="XM_056659808.1"/>
</dbReference>
<dbReference type="Proteomes" id="UP001141434">
    <property type="component" value="Unassembled WGS sequence"/>
</dbReference>
<protein>
    <submittedName>
        <fullName evidence="1">Uncharacterized protein</fullName>
    </submittedName>
</protein>
<comment type="caution">
    <text evidence="1">The sequence shown here is derived from an EMBL/GenBank/DDBJ whole genome shotgun (WGS) entry which is preliminary data.</text>
</comment>
<dbReference type="OrthoDB" id="4485631at2759"/>
<proteinExistence type="predicted"/>
<dbReference type="GeneID" id="81398977"/>
<dbReference type="AlphaFoldDB" id="A0A9W9JWR6"/>
<accession>A0A9W9JWR6</accession>